<dbReference type="AlphaFoldDB" id="A0A225NGA9"/>
<evidence type="ECO:0000256" key="1">
    <source>
        <dbReference type="SAM" id="SignalP"/>
    </source>
</evidence>
<organism evidence="2 3">
    <name type="scientific">Marinibacterium profundimaris</name>
    <dbReference type="NCBI Taxonomy" id="1679460"/>
    <lineage>
        <taxon>Bacteria</taxon>
        <taxon>Pseudomonadati</taxon>
        <taxon>Pseudomonadota</taxon>
        <taxon>Alphaproteobacteria</taxon>
        <taxon>Rhodobacterales</taxon>
        <taxon>Paracoccaceae</taxon>
        <taxon>Marinibacterium</taxon>
    </lineage>
</organism>
<protein>
    <recommendedName>
        <fullName evidence="4">Transporter</fullName>
    </recommendedName>
</protein>
<sequence>MNPKCAAVVTLLLAGTPAVAQSSGSADLAKQLSNPVASLISVPLQYNFDRGMGADGEGQQSKLLLQPVIPISIGEDWNLISRTILPYNWQTDVTGPDLSRDGLGDVLQSLFFSPKDPGPGGWIWGVGPAFNLPVGEEGFTADQWAVGPTGVALRQQNGWTYGVLANHLWGIDPEPGDAAINASYVQPFLSYTTPTAWTFTINSETTYDWVADEASVPINLVASKVVTFGSQPVSFGLGLRQWIDTPDGGPSGLGVRAIVTFLFPK</sequence>
<evidence type="ECO:0000313" key="2">
    <source>
        <dbReference type="EMBL" id="OWU71052.1"/>
    </source>
</evidence>
<dbReference type="Proteomes" id="UP000215377">
    <property type="component" value="Unassembled WGS sequence"/>
</dbReference>
<evidence type="ECO:0008006" key="4">
    <source>
        <dbReference type="Google" id="ProtNLM"/>
    </source>
</evidence>
<gene>
    <name evidence="2" type="ORF">ATO3_19205</name>
</gene>
<feature type="signal peptide" evidence="1">
    <location>
        <begin position="1"/>
        <end position="20"/>
    </location>
</feature>
<evidence type="ECO:0000313" key="3">
    <source>
        <dbReference type="Proteomes" id="UP000215377"/>
    </source>
</evidence>
<proteinExistence type="predicted"/>
<dbReference type="EMBL" id="AQQR01000010">
    <property type="protein sequence ID" value="OWU71052.1"/>
    <property type="molecule type" value="Genomic_DNA"/>
</dbReference>
<comment type="caution">
    <text evidence="2">The sequence shown here is derived from an EMBL/GenBank/DDBJ whole genome shotgun (WGS) entry which is preliminary data.</text>
</comment>
<keyword evidence="3" id="KW-1185">Reference proteome</keyword>
<reference evidence="2 3" key="1">
    <citation type="submission" date="2013-04" db="EMBL/GenBank/DDBJ databases">
        <title>Oceanicola sp. 22II1-22F33 Genome Sequencing.</title>
        <authorList>
            <person name="Lai Q."/>
            <person name="Li G."/>
            <person name="Shao Z."/>
        </authorList>
    </citation>
    <scope>NUCLEOTIDE SEQUENCE [LARGE SCALE GENOMIC DNA]</scope>
    <source>
        <strain evidence="2 3">22II1-22F33</strain>
    </source>
</reference>
<feature type="chain" id="PRO_5012691501" description="Transporter" evidence="1">
    <location>
        <begin position="21"/>
        <end position="265"/>
    </location>
</feature>
<accession>A0A225NGA9</accession>
<keyword evidence="1" id="KW-0732">Signal</keyword>
<name>A0A225NGA9_9RHOB</name>